<protein>
    <submittedName>
        <fullName evidence="5">Uncharacterized protein</fullName>
    </submittedName>
</protein>
<proteinExistence type="predicted"/>
<dbReference type="AlphaFoldDB" id="A0AAV1I0K0"/>
<evidence type="ECO:0000313" key="5">
    <source>
        <dbReference type="EMBL" id="CAK0757612.1"/>
    </source>
</evidence>
<gene>
    <name evidence="5" type="ORF">CVIRNUC_002555</name>
</gene>
<evidence type="ECO:0000256" key="1">
    <source>
        <dbReference type="ARBA" id="ARBA00022441"/>
    </source>
</evidence>
<accession>A0AAV1I0K0</accession>
<feature type="coiled-coil region" evidence="3">
    <location>
        <begin position="436"/>
        <end position="463"/>
    </location>
</feature>
<evidence type="ECO:0000313" key="6">
    <source>
        <dbReference type="Proteomes" id="UP001314263"/>
    </source>
</evidence>
<dbReference type="Pfam" id="PF01344">
    <property type="entry name" value="Kelch_1"/>
    <property type="match status" value="2"/>
</dbReference>
<dbReference type="PANTHER" id="PTHR46647">
    <property type="entry name" value="RAB9 EFFECTOR PROTEIN WITH KELCH MOTIFS"/>
    <property type="match status" value="1"/>
</dbReference>
<feature type="coiled-coil region" evidence="3">
    <location>
        <begin position="597"/>
        <end position="705"/>
    </location>
</feature>
<dbReference type="SUPFAM" id="SSF117281">
    <property type="entry name" value="Kelch motif"/>
    <property type="match status" value="2"/>
</dbReference>
<evidence type="ECO:0000256" key="2">
    <source>
        <dbReference type="ARBA" id="ARBA00022737"/>
    </source>
</evidence>
<dbReference type="InterPro" id="IPR015915">
    <property type="entry name" value="Kelch-typ_b-propeller"/>
</dbReference>
<keyword evidence="1" id="KW-0880">Kelch repeat</keyword>
<keyword evidence="3" id="KW-0175">Coiled coil</keyword>
<sequence length="727" mass="80521">MRTLVGSENTRGFWERVPINDKQLFERAGATASVVERYIYIIGGRNRDKFFPDLLRFDSRLQRWETGFDPLPFEGRAYHTAAVLGSSIWVIGGSSANDVLSDVWVFDTLTLAWEKKQIRKGAGLLHRTSHACLPHPTRKQCLLVVCGYSGSPYDYLSDIVLFDTQRLEATRIKAGGDDPQKRAFFDACTVANRCYVLGGRTSDSTLVKDKEFVACFDVASSQWVPIAGIRGLAPRPRSSHRVVAHGQQILLFGGSGMGTPGGRHNDLFTLDLSARGCPVWRELTSLACSTPGVSPEERAAHGMAVVQDDLYIIAGYSNNKGYASSVWRLHLTSLMGGIDRLFKTENAPPAEATDASQWQSAKRRRGDPPAAPSRIPSSAAGRCTRAVGPLLEAAESPAGPPAPLCHAQSAAQLCRADNADPVPNSNGPSGIVVVEMEHLKRENEVLRNELQVHKAMLNQAQDTRELVHKAAQAETTALQQQRQVEYLTEQLRQRELDLRAKQQELESEVVGRRLAESQCAKAENSARQDTERAQRALEECRAKAAEEMTQARRRLEVSAAEEDTLRQRTEQQAADIASQNNAIKDLQTEICRASLNAKEAEARAAQVSAQLREARKAWDDERASLQAKVAEGQEQRNSLAARETQACDRANALQAQLQAAETARELACSDAMALRERREAAEQELRKLARELARANDDVKGLRMYKERLTRWMEQCPTDDLPGSTYR</sequence>
<name>A0AAV1I0K0_9CHLO</name>
<dbReference type="Proteomes" id="UP001314263">
    <property type="component" value="Unassembled WGS sequence"/>
</dbReference>
<evidence type="ECO:0000256" key="3">
    <source>
        <dbReference type="SAM" id="Coils"/>
    </source>
</evidence>
<dbReference type="Gene3D" id="2.120.10.80">
    <property type="entry name" value="Kelch-type beta propeller"/>
    <property type="match status" value="2"/>
</dbReference>
<dbReference type="InterPro" id="IPR052124">
    <property type="entry name" value="Rab9_kelch_effector"/>
</dbReference>
<dbReference type="Pfam" id="PF24681">
    <property type="entry name" value="Kelch_KLHDC2_KLHL20_DRC7"/>
    <property type="match status" value="1"/>
</dbReference>
<comment type="caution">
    <text evidence="5">The sequence shown here is derived from an EMBL/GenBank/DDBJ whole genome shotgun (WGS) entry which is preliminary data.</text>
</comment>
<dbReference type="InterPro" id="IPR006652">
    <property type="entry name" value="Kelch_1"/>
</dbReference>
<dbReference type="EMBL" id="CAUYUE010000003">
    <property type="protein sequence ID" value="CAK0757612.1"/>
    <property type="molecule type" value="Genomic_DNA"/>
</dbReference>
<keyword evidence="2" id="KW-0677">Repeat</keyword>
<organism evidence="5 6">
    <name type="scientific">Coccomyxa viridis</name>
    <dbReference type="NCBI Taxonomy" id="1274662"/>
    <lineage>
        <taxon>Eukaryota</taxon>
        <taxon>Viridiplantae</taxon>
        <taxon>Chlorophyta</taxon>
        <taxon>core chlorophytes</taxon>
        <taxon>Trebouxiophyceae</taxon>
        <taxon>Trebouxiophyceae incertae sedis</taxon>
        <taxon>Coccomyxaceae</taxon>
        <taxon>Coccomyxa</taxon>
    </lineage>
</organism>
<reference evidence="5 6" key="1">
    <citation type="submission" date="2023-10" db="EMBL/GenBank/DDBJ databases">
        <authorList>
            <person name="Maclean D."/>
            <person name="Macfadyen A."/>
        </authorList>
    </citation>
    <scope>NUCLEOTIDE SEQUENCE [LARGE SCALE GENOMIC DNA]</scope>
</reference>
<evidence type="ECO:0000256" key="4">
    <source>
        <dbReference type="SAM" id="MobiDB-lite"/>
    </source>
</evidence>
<dbReference type="PANTHER" id="PTHR46647:SF1">
    <property type="entry name" value="RAB9 EFFECTOR PROTEIN WITH KELCH MOTIFS"/>
    <property type="match status" value="1"/>
</dbReference>
<keyword evidence="6" id="KW-1185">Reference proteome</keyword>
<feature type="coiled-coil region" evidence="3">
    <location>
        <begin position="488"/>
        <end position="561"/>
    </location>
</feature>
<feature type="region of interest" description="Disordered" evidence="4">
    <location>
        <begin position="345"/>
        <end position="381"/>
    </location>
</feature>